<keyword evidence="3" id="KW-0813">Transport</keyword>
<dbReference type="InterPro" id="IPR011989">
    <property type="entry name" value="ARM-like"/>
</dbReference>
<evidence type="ECO:0000256" key="5">
    <source>
        <dbReference type="ARBA" id="ARBA00023136"/>
    </source>
</evidence>
<organism evidence="7 8">
    <name type="scientific">Gossypium arboreum</name>
    <name type="common">Tree cotton</name>
    <name type="synonym">Gossypium nanking</name>
    <dbReference type="NCBI Taxonomy" id="29729"/>
    <lineage>
        <taxon>Eukaryota</taxon>
        <taxon>Viridiplantae</taxon>
        <taxon>Streptophyta</taxon>
        <taxon>Embryophyta</taxon>
        <taxon>Tracheophyta</taxon>
        <taxon>Spermatophyta</taxon>
        <taxon>Magnoliopsida</taxon>
        <taxon>eudicotyledons</taxon>
        <taxon>Gunneridae</taxon>
        <taxon>Pentapetalae</taxon>
        <taxon>rosids</taxon>
        <taxon>malvids</taxon>
        <taxon>Malvales</taxon>
        <taxon>Malvaceae</taxon>
        <taxon>Malvoideae</taxon>
        <taxon>Gossypium</taxon>
    </lineage>
</organism>
<dbReference type="EMBL" id="JARKNE010000004">
    <property type="protein sequence ID" value="KAK5835468.1"/>
    <property type="molecule type" value="Genomic_DNA"/>
</dbReference>
<evidence type="ECO:0000256" key="3">
    <source>
        <dbReference type="ARBA" id="ARBA00022448"/>
    </source>
</evidence>
<dbReference type="InterPro" id="IPR026739">
    <property type="entry name" value="AP_beta"/>
</dbReference>
<dbReference type="SUPFAM" id="SSF48371">
    <property type="entry name" value="ARM repeat"/>
    <property type="match status" value="1"/>
</dbReference>
<name>A0ABR0Q860_GOSAR</name>
<comment type="subcellular location">
    <subcellularLocation>
        <location evidence="1">Endomembrane system</location>
    </subcellularLocation>
</comment>
<comment type="similarity">
    <text evidence="2">Belongs to the adaptor complexes large subunit family.</text>
</comment>
<dbReference type="InterPro" id="IPR016024">
    <property type="entry name" value="ARM-type_fold"/>
</dbReference>
<dbReference type="PANTHER" id="PTHR11134">
    <property type="entry name" value="ADAPTOR COMPLEX SUBUNIT BETA FAMILY MEMBER"/>
    <property type="match status" value="1"/>
</dbReference>
<keyword evidence="8" id="KW-1185">Reference proteome</keyword>
<dbReference type="Gene3D" id="1.25.10.10">
    <property type="entry name" value="Leucine-rich Repeat Variant"/>
    <property type="match status" value="1"/>
</dbReference>
<dbReference type="Proteomes" id="UP001358586">
    <property type="component" value="Chromosome 4"/>
</dbReference>
<gene>
    <name evidence="7" type="ORF">PVK06_011157</name>
</gene>
<comment type="caution">
    <text evidence="7">The sequence shown here is derived from an EMBL/GenBank/DDBJ whole genome shotgun (WGS) entry which is preliminary data.</text>
</comment>
<dbReference type="Pfam" id="PF01602">
    <property type="entry name" value="Adaptin_N"/>
    <property type="match status" value="1"/>
</dbReference>
<dbReference type="InterPro" id="IPR002553">
    <property type="entry name" value="Clathrin/coatomer_adapt-like_N"/>
</dbReference>
<reference evidence="7 8" key="1">
    <citation type="submission" date="2023-03" db="EMBL/GenBank/DDBJ databases">
        <title>WGS of Gossypium arboreum.</title>
        <authorList>
            <person name="Yu D."/>
        </authorList>
    </citation>
    <scope>NUCLEOTIDE SEQUENCE [LARGE SCALE GENOMIC DNA]</scope>
    <source>
        <tissue evidence="7">Leaf</tissue>
    </source>
</reference>
<evidence type="ECO:0000313" key="7">
    <source>
        <dbReference type="EMBL" id="KAK5835468.1"/>
    </source>
</evidence>
<evidence type="ECO:0000313" key="8">
    <source>
        <dbReference type="Proteomes" id="UP001358586"/>
    </source>
</evidence>
<proteinExistence type="inferred from homology"/>
<evidence type="ECO:0000259" key="6">
    <source>
        <dbReference type="Pfam" id="PF01602"/>
    </source>
</evidence>
<sequence length="205" mass="23270">MPSLFAPYHKDFFIYSSDSYQVKALKLEILSSIATASSISSIFKEWQDYIRDQDRRFAAATVAAIGICARQLPKMAHICVDGLLTLTRQGLFLFSYFLLSEFLTKELGCRYQEADVLVQAIISIKSIIKQDPPIHEKVIIRLVRSLDSIKMPSVRAMIIWMVGEYSSLGEIIPRMLTTVLKYLAWCFTSEALETKLQILSTVTTD</sequence>
<evidence type="ECO:0000256" key="4">
    <source>
        <dbReference type="ARBA" id="ARBA00022927"/>
    </source>
</evidence>
<keyword evidence="4" id="KW-0653">Protein transport</keyword>
<accession>A0ABR0Q860</accession>
<evidence type="ECO:0000256" key="2">
    <source>
        <dbReference type="ARBA" id="ARBA00006613"/>
    </source>
</evidence>
<protein>
    <recommendedName>
        <fullName evidence="6">Clathrin/coatomer adaptor adaptin-like N-terminal domain-containing protein</fullName>
    </recommendedName>
</protein>
<keyword evidence="5" id="KW-0472">Membrane</keyword>
<feature type="domain" description="Clathrin/coatomer adaptor adaptin-like N-terminal" evidence="6">
    <location>
        <begin position="4"/>
        <end position="202"/>
    </location>
</feature>
<evidence type="ECO:0000256" key="1">
    <source>
        <dbReference type="ARBA" id="ARBA00004308"/>
    </source>
</evidence>